<dbReference type="EMBL" id="VIFM01000017">
    <property type="protein sequence ID" value="TQF16820.1"/>
    <property type="molecule type" value="Genomic_DNA"/>
</dbReference>
<name>A0A540X6K6_9BACT</name>
<reference evidence="3 4" key="1">
    <citation type="submission" date="2019-06" db="EMBL/GenBank/DDBJ databases">
        <authorList>
            <person name="Livingstone P."/>
            <person name="Whitworth D."/>
        </authorList>
    </citation>
    <scope>NUCLEOTIDE SEQUENCE [LARGE SCALE GENOMIC DNA]</scope>
    <source>
        <strain evidence="3 4">AM401</strain>
    </source>
</reference>
<dbReference type="AlphaFoldDB" id="A0A540X6K6"/>
<keyword evidence="1" id="KW-0175">Coiled coil</keyword>
<feature type="compositionally biased region" description="Basic and acidic residues" evidence="2">
    <location>
        <begin position="163"/>
        <end position="181"/>
    </location>
</feature>
<dbReference type="RefSeq" id="WP_141641557.1">
    <property type="nucleotide sequence ID" value="NZ_VIFM01000017.1"/>
</dbReference>
<feature type="coiled-coil region" evidence="1">
    <location>
        <begin position="3"/>
        <end position="30"/>
    </location>
</feature>
<evidence type="ECO:0000256" key="1">
    <source>
        <dbReference type="SAM" id="Coils"/>
    </source>
</evidence>
<protein>
    <submittedName>
        <fullName evidence="3">Lipid-binding SYLF domain-containing protein</fullName>
    </submittedName>
</protein>
<feature type="region of interest" description="Disordered" evidence="2">
    <location>
        <begin position="154"/>
        <end position="195"/>
    </location>
</feature>
<evidence type="ECO:0000313" key="3">
    <source>
        <dbReference type="EMBL" id="TQF16820.1"/>
    </source>
</evidence>
<comment type="caution">
    <text evidence="3">The sequence shown here is derived from an EMBL/GenBank/DDBJ whole genome shotgun (WGS) entry which is preliminary data.</text>
</comment>
<evidence type="ECO:0000313" key="4">
    <source>
        <dbReference type="Proteomes" id="UP000315369"/>
    </source>
</evidence>
<gene>
    <name evidence="3" type="ORF">FJV41_06620</name>
</gene>
<accession>A0A540X6K6</accession>
<proteinExistence type="predicted"/>
<organism evidence="3 4">
    <name type="scientific">Myxococcus llanfairpwllgwyngyllgogerychwyrndrobwllllantysiliogogogochensis</name>
    <dbReference type="NCBI Taxonomy" id="2590453"/>
    <lineage>
        <taxon>Bacteria</taxon>
        <taxon>Pseudomonadati</taxon>
        <taxon>Myxococcota</taxon>
        <taxon>Myxococcia</taxon>
        <taxon>Myxococcales</taxon>
        <taxon>Cystobacterineae</taxon>
        <taxon>Myxococcaceae</taxon>
        <taxon>Myxococcus</taxon>
    </lineage>
</organism>
<sequence>MKAEQEKTLHEEVVATLDRLKQKNPELEKEFQRVRGYAVFPSLGRASLVLGGSYGHGEVFEKGKPIGFATLSQMTIGVQIGGQTLSEVIFFEDRDAIEAFKGGKVAFAANASAVILKAAASGTTNYAKCTAHAYSRGGMLLEASLGGQKFTFIPPSNAPARVNGDEGQKADQGSPDERSNGERSGWLPRTPRHPAALATGLSTAAMLVTRLLKTRASARSSPQS</sequence>
<dbReference type="Proteomes" id="UP000315369">
    <property type="component" value="Unassembled WGS sequence"/>
</dbReference>
<keyword evidence="4" id="KW-1185">Reference proteome</keyword>
<dbReference type="CDD" id="cd11524">
    <property type="entry name" value="SYLF"/>
    <property type="match status" value="1"/>
</dbReference>
<evidence type="ECO:0000256" key="2">
    <source>
        <dbReference type="SAM" id="MobiDB-lite"/>
    </source>
</evidence>
<dbReference type="OrthoDB" id="5405772at2"/>